<keyword evidence="2" id="KW-0325">Glycoprotein</keyword>
<dbReference type="AlphaFoldDB" id="A0AAN8WZP6"/>
<evidence type="ECO:0000256" key="1">
    <source>
        <dbReference type="ARBA" id="ARBA00022801"/>
    </source>
</evidence>
<dbReference type="GO" id="GO:0006685">
    <property type="term" value="P:sphingomyelin catabolic process"/>
    <property type="evidence" value="ECO:0007669"/>
    <property type="project" value="TreeGrafter"/>
</dbReference>
<accession>A0AAN8WZP6</accession>
<organism evidence="3 4">
    <name type="scientific">Halocaridina rubra</name>
    <name type="common">Hawaiian red shrimp</name>
    <dbReference type="NCBI Taxonomy" id="373956"/>
    <lineage>
        <taxon>Eukaryota</taxon>
        <taxon>Metazoa</taxon>
        <taxon>Ecdysozoa</taxon>
        <taxon>Arthropoda</taxon>
        <taxon>Crustacea</taxon>
        <taxon>Multicrustacea</taxon>
        <taxon>Malacostraca</taxon>
        <taxon>Eumalacostraca</taxon>
        <taxon>Eucarida</taxon>
        <taxon>Decapoda</taxon>
        <taxon>Pleocyemata</taxon>
        <taxon>Caridea</taxon>
        <taxon>Atyoidea</taxon>
        <taxon>Atyidae</taxon>
        <taxon>Halocaridina</taxon>
    </lineage>
</organism>
<reference evidence="3 4" key="1">
    <citation type="submission" date="2023-11" db="EMBL/GenBank/DDBJ databases">
        <title>Halocaridina rubra genome assembly.</title>
        <authorList>
            <person name="Smith C."/>
        </authorList>
    </citation>
    <scope>NUCLEOTIDE SEQUENCE [LARGE SCALE GENOMIC DNA]</scope>
    <source>
        <strain evidence="3">EP-1</strain>
        <tissue evidence="3">Whole</tissue>
    </source>
</reference>
<proteinExistence type="predicted"/>
<dbReference type="GO" id="GO:0046513">
    <property type="term" value="P:ceramide biosynthetic process"/>
    <property type="evidence" value="ECO:0007669"/>
    <property type="project" value="TreeGrafter"/>
</dbReference>
<dbReference type="EC" id="3.1.4.12" evidence="3"/>
<dbReference type="InterPro" id="IPR029052">
    <property type="entry name" value="Metallo-depent_PP-like"/>
</dbReference>
<name>A0AAN8WZP6_HALRR</name>
<dbReference type="GO" id="GO:0005764">
    <property type="term" value="C:lysosome"/>
    <property type="evidence" value="ECO:0007669"/>
    <property type="project" value="TreeGrafter"/>
</dbReference>
<dbReference type="Proteomes" id="UP001381693">
    <property type="component" value="Unassembled WGS sequence"/>
</dbReference>
<evidence type="ECO:0000256" key="2">
    <source>
        <dbReference type="ARBA" id="ARBA00023180"/>
    </source>
</evidence>
<dbReference type="SUPFAM" id="SSF56300">
    <property type="entry name" value="Metallo-dependent phosphatases"/>
    <property type="match status" value="1"/>
</dbReference>
<dbReference type="EMBL" id="JAXCGZ010011323">
    <property type="protein sequence ID" value="KAK7075331.1"/>
    <property type="molecule type" value="Genomic_DNA"/>
</dbReference>
<dbReference type="GO" id="GO:0061750">
    <property type="term" value="F:acid sphingomyelin phosphodiesterase activity"/>
    <property type="evidence" value="ECO:0007669"/>
    <property type="project" value="TreeGrafter"/>
</dbReference>
<dbReference type="PANTHER" id="PTHR10340">
    <property type="entry name" value="SPHINGOMYELIN PHOSPHODIESTERASE"/>
    <property type="match status" value="1"/>
</dbReference>
<dbReference type="GO" id="GO:0016020">
    <property type="term" value="C:membrane"/>
    <property type="evidence" value="ECO:0007669"/>
    <property type="project" value="GOC"/>
</dbReference>
<evidence type="ECO:0000313" key="3">
    <source>
        <dbReference type="EMBL" id="KAK7075331.1"/>
    </source>
</evidence>
<evidence type="ECO:0000313" key="4">
    <source>
        <dbReference type="Proteomes" id="UP001381693"/>
    </source>
</evidence>
<gene>
    <name evidence="3" type="primary">SMPD1_1</name>
    <name evidence="3" type="ORF">SK128_000757</name>
</gene>
<comment type="caution">
    <text evidence="3">The sequence shown here is derived from an EMBL/GenBank/DDBJ whole genome shotgun (WGS) entry which is preliminary data.</text>
</comment>
<keyword evidence="1 3" id="KW-0378">Hydrolase</keyword>
<protein>
    <submittedName>
        <fullName evidence="3">Sphingomyelin phosphodiesterase</fullName>
        <ecNumber evidence="3">3.1.4.12</ecNumber>
    </submittedName>
</protein>
<sequence>MAPIDSVKENILYASALYEIKSLITHIIGFTEYNTNSHDCFSDSFPTPAVYDEGWTIDWLYDNLAEMYTPWLPEDTKVTIKRGGFFAYSPLPGLKVISLNMNYCNRINWWLLLDNEDPVGEVQWLIDELLASEAAGEKVHILGHIPSGGGDCDHTWSHVFNTVITRFESTVRGVFFGHNHKEAWAVYYDYQNTTRPIAVAFVSAAEGFVTICSLIPVNCVILGQAKQMPLITHKLQGTRRRGKTIA</sequence>
<dbReference type="GO" id="GO:0005615">
    <property type="term" value="C:extracellular space"/>
    <property type="evidence" value="ECO:0007669"/>
    <property type="project" value="TreeGrafter"/>
</dbReference>
<dbReference type="Gene3D" id="3.60.21.10">
    <property type="match status" value="1"/>
</dbReference>
<keyword evidence="4" id="KW-1185">Reference proteome</keyword>
<dbReference type="PANTHER" id="PTHR10340:SF34">
    <property type="entry name" value="SPHINGOMYELIN PHOSPHODIESTERASE"/>
    <property type="match status" value="1"/>
</dbReference>